<dbReference type="KEGG" id="psac:PSM36_2158"/>
<dbReference type="STRING" id="1642647.PSM36_2158"/>
<evidence type="ECO:0000313" key="3">
    <source>
        <dbReference type="Proteomes" id="UP000187464"/>
    </source>
</evidence>
<accession>A0A1R3SXH6</accession>
<dbReference type="EMBL" id="LT605205">
    <property type="protein sequence ID" value="SCD20963.1"/>
    <property type="molecule type" value="Genomic_DNA"/>
</dbReference>
<proteinExistence type="predicted"/>
<gene>
    <name evidence="2" type="ORF">PSM36_2158</name>
</gene>
<dbReference type="AlphaFoldDB" id="A0A1R3SXH6"/>
<organism evidence="2 3">
    <name type="scientific">Proteiniphilum saccharofermentans</name>
    <dbReference type="NCBI Taxonomy" id="1642647"/>
    <lineage>
        <taxon>Bacteria</taxon>
        <taxon>Pseudomonadati</taxon>
        <taxon>Bacteroidota</taxon>
        <taxon>Bacteroidia</taxon>
        <taxon>Bacteroidales</taxon>
        <taxon>Dysgonomonadaceae</taxon>
        <taxon>Proteiniphilum</taxon>
    </lineage>
</organism>
<keyword evidence="3" id="KW-1185">Reference proteome</keyword>
<keyword evidence="1" id="KW-0732">Signal</keyword>
<reference evidence="2 3" key="1">
    <citation type="submission" date="2016-08" db="EMBL/GenBank/DDBJ databases">
        <authorList>
            <person name="Seilhamer J.J."/>
        </authorList>
    </citation>
    <scope>NUCLEOTIDE SEQUENCE [LARGE SCALE GENOMIC DNA]</scope>
    <source>
        <strain evidence="2">M3/6</strain>
    </source>
</reference>
<sequence length="154" mass="18010">MKKLFSIMLIMLVFSAVASAQQVEKLFDKYMEDERFNYVYRKGSAGSVLDRADLENLKTDAFNIRFKSDRNKENEKMLILNSANESFQKSFMAEVDKALESDKFENTSYVRNGKDNRVSEYIRKSSDKMEEVRVIKNGSGNVVLKWELYTIRKK</sequence>
<dbReference type="Proteomes" id="UP000187464">
    <property type="component" value="Chromosome I"/>
</dbReference>
<dbReference type="RefSeq" id="WP_076930874.1">
    <property type="nucleotide sequence ID" value="NZ_DAMBAO010000014.1"/>
</dbReference>
<name>A0A1R3SXH6_9BACT</name>
<feature type="signal peptide" evidence="1">
    <location>
        <begin position="1"/>
        <end position="20"/>
    </location>
</feature>
<protein>
    <submittedName>
        <fullName evidence="2">Putative secreted protein</fullName>
    </submittedName>
</protein>
<evidence type="ECO:0000313" key="2">
    <source>
        <dbReference type="EMBL" id="SCD20963.1"/>
    </source>
</evidence>
<feature type="chain" id="PRO_5010386022" evidence="1">
    <location>
        <begin position="21"/>
        <end position="154"/>
    </location>
</feature>
<evidence type="ECO:0000256" key="1">
    <source>
        <dbReference type="SAM" id="SignalP"/>
    </source>
</evidence>